<accession>A0AAD4M738</accession>
<dbReference type="Proteomes" id="UP001203297">
    <property type="component" value="Unassembled WGS sequence"/>
</dbReference>
<evidence type="ECO:0000313" key="3">
    <source>
        <dbReference type="EMBL" id="KAI0303737.1"/>
    </source>
</evidence>
<feature type="transmembrane region" description="Helical" evidence="1">
    <location>
        <begin position="184"/>
        <end position="202"/>
    </location>
</feature>
<feature type="transmembrane region" description="Helical" evidence="1">
    <location>
        <begin position="12"/>
        <end position="31"/>
    </location>
</feature>
<keyword evidence="4" id="KW-1185">Reference proteome</keyword>
<keyword evidence="1" id="KW-0812">Transmembrane</keyword>
<gene>
    <name evidence="3" type="ORF">B0F90DRAFT_1816018</name>
</gene>
<feature type="domain" description="DUF6534" evidence="2">
    <location>
        <begin position="187"/>
        <end position="287"/>
    </location>
</feature>
<keyword evidence="1" id="KW-1133">Transmembrane helix</keyword>
<evidence type="ECO:0000313" key="4">
    <source>
        <dbReference type="Proteomes" id="UP001203297"/>
    </source>
</evidence>
<reference evidence="3" key="1">
    <citation type="journal article" date="2022" name="New Phytol.">
        <title>Evolutionary transition to the ectomycorrhizal habit in the genomes of a hyperdiverse lineage of mushroom-forming fungi.</title>
        <authorList>
            <person name="Looney B."/>
            <person name="Miyauchi S."/>
            <person name="Morin E."/>
            <person name="Drula E."/>
            <person name="Courty P.E."/>
            <person name="Kohler A."/>
            <person name="Kuo A."/>
            <person name="LaButti K."/>
            <person name="Pangilinan J."/>
            <person name="Lipzen A."/>
            <person name="Riley R."/>
            <person name="Andreopoulos W."/>
            <person name="He G."/>
            <person name="Johnson J."/>
            <person name="Nolan M."/>
            <person name="Tritt A."/>
            <person name="Barry K.W."/>
            <person name="Grigoriev I.V."/>
            <person name="Nagy L.G."/>
            <person name="Hibbett D."/>
            <person name="Henrissat B."/>
            <person name="Matheny P.B."/>
            <person name="Labbe J."/>
            <person name="Martin F.M."/>
        </authorList>
    </citation>
    <scope>NUCLEOTIDE SEQUENCE</scope>
    <source>
        <strain evidence="3">BPL690</strain>
    </source>
</reference>
<dbReference type="PANTHER" id="PTHR40465">
    <property type="entry name" value="CHROMOSOME 1, WHOLE GENOME SHOTGUN SEQUENCE"/>
    <property type="match status" value="1"/>
</dbReference>
<dbReference type="AlphaFoldDB" id="A0AAD4M738"/>
<evidence type="ECO:0000259" key="2">
    <source>
        <dbReference type="Pfam" id="PF20152"/>
    </source>
</evidence>
<evidence type="ECO:0000256" key="1">
    <source>
        <dbReference type="SAM" id="Phobius"/>
    </source>
</evidence>
<organism evidence="3 4">
    <name type="scientific">Multifurca ochricompacta</name>
    <dbReference type="NCBI Taxonomy" id="376703"/>
    <lineage>
        <taxon>Eukaryota</taxon>
        <taxon>Fungi</taxon>
        <taxon>Dikarya</taxon>
        <taxon>Basidiomycota</taxon>
        <taxon>Agaricomycotina</taxon>
        <taxon>Agaricomycetes</taxon>
        <taxon>Russulales</taxon>
        <taxon>Russulaceae</taxon>
        <taxon>Multifurca</taxon>
    </lineage>
</organism>
<protein>
    <recommendedName>
        <fullName evidence="2">DUF6534 domain-containing protein</fullName>
    </recommendedName>
</protein>
<sequence>MLPSLQNTVGALLAGAMFSAAFSGVLSVQIFLYHRRYPKDHKLYKVMVAWFWLAIPLLIMTDFSNETSLIRACRVIDTVQTTCIAVSMWNYLIRHFGDPEVVVHIYSSVSIATLCTALTAACVNILQGVRIYELNHHTFETLVPHIILSLTRFGLSITTITKLLITGSLVTFGEHYKPLLHTNFLLAAIADTYIASVLCYFLKDSRRDAPMGTKRMLDTLVIVTVNNGALTSCDDFCMTLFTILIEFVVSIVSIATVITWLTMQTNTIFLAIHLTTGKFYSNSQMAT</sequence>
<dbReference type="Pfam" id="PF20152">
    <property type="entry name" value="DUF6534"/>
    <property type="match status" value="1"/>
</dbReference>
<comment type="caution">
    <text evidence="3">The sequence shown here is derived from an EMBL/GenBank/DDBJ whole genome shotgun (WGS) entry which is preliminary data.</text>
</comment>
<feature type="transmembrane region" description="Helical" evidence="1">
    <location>
        <begin position="105"/>
        <end position="126"/>
    </location>
</feature>
<dbReference type="EMBL" id="WTXG01000008">
    <property type="protein sequence ID" value="KAI0303737.1"/>
    <property type="molecule type" value="Genomic_DNA"/>
</dbReference>
<proteinExistence type="predicted"/>
<feature type="transmembrane region" description="Helical" evidence="1">
    <location>
        <begin position="147"/>
        <end position="172"/>
    </location>
</feature>
<feature type="transmembrane region" description="Helical" evidence="1">
    <location>
        <begin position="43"/>
        <end position="61"/>
    </location>
</feature>
<keyword evidence="1" id="KW-0472">Membrane</keyword>
<dbReference type="InterPro" id="IPR045339">
    <property type="entry name" value="DUF6534"/>
</dbReference>
<feature type="transmembrane region" description="Helical" evidence="1">
    <location>
        <begin position="240"/>
        <end position="261"/>
    </location>
</feature>
<dbReference type="PANTHER" id="PTHR40465:SF1">
    <property type="entry name" value="DUF6534 DOMAIN-CONTAINING PROTEIN"/>
    <property type="match status" value="1"/>
</dbReference>
<name>A0AAD4M738_9AGAM</name>